<dbReference type="Proteomes" id="UP000281261">
    <property type="component" value="Unassembled WGS sequence"/>
</dbReference>
<proteinExistence type="predicted"/>
<accession>A0A420ZB15</accession>
<gene>
    <name evidence="1" type="ORF">DRH29_05580</name>
</gene>
<comment type="caution">
    <text evidence="1">The sequence shown here is derived from an EMBL/GenBank/DDBJ whole genome shotgun (WGS) entry which is preliminary data.</text>
</comment>
<dbReference type="AlphaFoldDB" id="A0A420ZB15"/>
<dbReference type="EMBL" id="QMNG01000106">
    <property type="protein sequence ID" value="RLC35900.1"/>
    <property type="molecule type" value="Genomic_DNA"/>
</dbReference>
<evidence type="ECO:0000313" key="1">
    <source>
        <dbReference type="EMBL" id="RLC35900.1"/>
    </source>
</evidence>
<protein>
    <submittedName>
        <fullName evidence="1">Uncharacterized protein</fullName>
    </submittedName>
</protein>
<evidence type="ECO:0000313" key="2">
    <source>
        <dbReference type="Proteomes" id="UP000281261"/>
    </source>
</evidence>
<feature type="non-terminal residue" evidence="1">
    <location>
        <position position="61"/>
    </location>
</feature>
<organism evidence="1 2">
    <name type="scientific">candidate division Kazan bacterium</name>
    <dbReference type="NCBI Taxonomy" id="2202143"/>
    <lineage>
        <taxon>Bacteria</taxon>
        <taxon>Bacteria division Kazan-3B-28</taxon>
    </lineage>
</organism>
<name>A0A420ZB15_UNCK3</name>
<reference evidence="1 2" key="1">
    <citation type="submission" date="2018-06" db="EMBL/GenBank/DDBJ databases">
        <title>Extensive metabolic versatility and redundancy in microbially diverse, dynamic hydrothermal sediments.</title>
        <authorList>
            <person name="Dombrowski N."/>
            <person name="Teske A."/>
            <person name="Baker B.J."/>
        </authorList>
    </citation>
    <scope>NUCLEOTIDE SEQUENCE [LARGE SCALE GENOMIC DNA]</scope>
    <source>
        <strain evidence="1">B79_G16</strain>
    </source>
</reference>
<sequence length="61" mass="7168">MPKKEHYRHTVYIRGEGYELLREIVERVNATKTDVIVLALKLLKEVLELGPGENMVYMMSY</sequence>